<dbReference type="Pfam" id="PF01728">
    <property type="entry name" value="FtsJ"/>
    <property type="match status" value="1"/>
</dbReference>
<dbReference type="Pfam" id="PF01479">
    <property type="entry name" value="S4"/>
    <property type="match status" value="1"/>
</dbReference>
<dbReference type="InterPro" id="IPR004538">
    <property type="entry name" value="Hemolysin_A/TlyA"/>
</dbReference>
<evidence type="ECO:0000256" key="1">
    <source>
        <dbReference type="ARBA" id="ARBA00022884"/>
    </source>
</evidence>
<comment type="caution">
    <text evidence="5">The sequence shown here is derived from an EMBL/GenBank/DDBJ whole genome shotgun (WGS) entry which is preliminary data.</text>
</comment>
<dbReference type="InterPro" id="IPR047048">
    <property type="entry name" value="TlyA"/>
</dbReference>
<dbReference type="Proteomes" id="UP000094795">
    <property type="component" value="Unassembled WGS sequence"/>
</dbReference>
<dbReference type="CDD" id="cd00165">
    <property type="entry name" value="S4"/>
    <property type="match status" value="1"/>
</dbReference>
<dbReference type="Gene3D" id="3.10.290.10">
    <property type="entry name" value="RNA-binding S4 domain"/>
    <property type="match status" value="1"/>
</dbReference>
<evidence type="ECO:0000256" key="2">
    <source>
        <dbReference type="ARBA" id="ARBA00029460"/>
    </source>
</evidence>
<proteinExistence type="inferred from homology"/>
<dbReference type="InterPro" id="IPR029063">
    <property type="entry name" value="SAM-dependent_MTases_sf"/>
</dbReference>
<accession>A0A1C1YQ40</accession>
<evidence type="ECO:0000259" key="4">
    <source>
        <dbReference type="SMART" id="SM00363"/>
    </source>
</evidence>
<dbReference type="STRING" id="1480615.AWJ14_06300"/>
<dbReference type="AlphaFoldDB" id="A0A1C1YQ40"/>
<name>A0A1C1YQ40_9HYPH</name>
<dbReference type="InterPro" id="IPR002877">
    <property type="entry name" value="RNA_MeTrfase_FtsJ_dom"/>
</dbReference>
<dbReference type="InterPro" id="IPR036986">
    <property type="entry name" value="S4_RNA-bd_sf"/>
</dbReference>
<dbReference type="SUPFAM" id="SSF55174">
    <property type="entry name" value="Alpha-L RNA-binding motif"/>
    <property type="match status" value="1"/>
</dbReference>
<sequence>MNTPASPNAPARDRLDQVLVRRGFYDSRSRARDAIARGAVSVDGAVIAKAGALVADSAEISVRDAAREYVSRAALKLKAGLAAFGYDPEGRTCLDIGASTGGFTQVLLEAGATRVLAVDVGHGQLAASLLGHPRVTNLEGLNARDLAASHLDGAEIGAVVSDVSFISLKLALPPALDLAAPGAFAVLLVKPQFEAGRTAIGKGGLLKDPAQGPRIADDLARWLDGLPGWRATGPVASPIEGSDGNHEFLIGGVKT</sequence>
<dbReference type="InterPro" id="IPR002942">
    <property type="entry name" value="S4_RNA-bd"/>
</dbReference>
<comment type="similarity">
    <text evidence="2">Belongs to the TlyA family.</text>
</comment>
<dbReference type="GO" id="GO:0003723">
    <property type="term" value="F:RNA binding"/>
    <property type="evidence" value="ECO:0007669"/>
    <property type="project" value="UniProtKB-KW"/>
</dbReference>
<evidence type="ECO:0000313" key="6">
    <source>
        <dbReference type="Proteomes" id="UP000094795"/>
    </source>
</evidence>
<dbReference type="SUPFAM" id="SSF53335">
    <property type="entry name" value="S-adenosyl-L-methionine-dependent methyltransferases"/>
    <property type="match status" value="1"/>
</dbReference>
<dbReference type="CDD" id="cd02440">
    <property type="entry name" value="AdoMet_MTases"/>
    <property type="match status" value="1"/>
</dbReference>
<protein>
    <submittedName>
        <fullName evidence="5">Hemolysin</fullName>
    </submittedName>
</protein>
<evidence type="ECO:0000256" key="3">
    <source>
        <dbReference type="PROSITE-ProRule" id="PRU00182"/>
    </source>
</evidence>
<dbReference type="RefSeq" id="WP_066184509.1">
    <property type="nucleotide sequence ID" value="NZ_LQZT01000050.1"/>
</dbReference>
<gene>
    <name evidence="5" type="ORF">AWJ14_06300</name>
</gene>
<feature type="domain" description="RNA-binding S4" evidence="4">
    <location>
        <begin position="13"/>
        <end position="78"/>
    </location>
</feature>
<dbReference type="PIRSF" id="PIRSF005578">
    <property type="entry name" value="TlyA"/>
    <property type="match status" value="1"/>
</dbReference>
<dbReference type="SMART" id="SM00363">
    <property type="entry name" value="S4"/>
    <property type="match status" value="1"/>
</dbReference>
<dbReference type="OrthoDB" id="9784736at2"/>
<dbReference type="EMBL" id="LQZT01000050">
    <property type="protein sequence ID" value="OCW55594.1"/>
    <property type="molecule type" value="Genomic_DNA"/>
</dbReference>
<dbReference type="Gene3D" id="3.40.50.150">
    <property type="entry name" value="Vaccinia Virus protein VP39"/>
    <property type="match status" value="1"/>
</dbReference>
<keyword evidence="6" id="KW-1185">Reference proteome</keyword>
<dbReference type="PANTHER" id="PTHR32319:SF0">
    <property type="entry name" value="BACTERIAL HEMOLYSIN-LIKE PROTEIN"/>
    <property type="match status" value="1"/>
</dbReference>
<dbReference type="PROSITE" id="PS50889">
    <property type="entry name" value="S4"/>
    <property type="match status" value="1"/>
</dbReference>
<keyword evidence="1 3" id="KW-0694">RNA-binding</keyword>
<dbReference type="GO" id="GO:0008168">
    <property type="term" value="F:methyltransferase activity"/>
    <property type="evidence" value="ECO:0007669"/>
    <property type="project" value="InterPro"/>
</dbReference>
<evidence type="ECO:0000313" key="5">
    <source>
        <dbReference type="EMBL" id="OCW55594.1"/>
    </source>
</evidence>
<reference evidence="5 6" key="1">
    <citation type="submission" date="2015-12" db="EMBL/GenBank/DDBJ databases">
        <authorList>
            <person name="Shamseldin A."/>
            <person name="Moawad H."/>
            <person name="Abd El-Rahim W.M."/>
            <person name="Sadowsky M.J."/>
        </authorList>
    </citation>
    <scope>NUCLEOTIDE SEQUENCE [LARGE SCALE GENOMIC DNA]</scope>
    <source>
        <strain evidence="5 6">JC234</strain>
    </source>
</reference>
<dbReference type="GO" id="GO:0032259">
    <property type="term" value="P:methylation"/>
    <property type="evidence" value="ECO:0007669"/>
    <property type="project" value="InterPro"/>
</dbReference>
<organism evidence="5 6">
    <name type="scientific">Hoeflea olei</name>
    <dbReference type="NCBI Taxonomy" id="1480615"/>
    <lineage>
        <taxon>Bacteria</taxon>
        <taxon>Pseudomonadati</taxon>
        <taxon>Pseudomonadota</taxon>
        <taxon>Alphaproteobacteria</taxon>
        <taxon>Hyphomicrobiales</taxon>
        <taxon>Rhizobiaceae</taxon>
        <taxon>Hoeflea</taxon>
    </lineage>
</organism>
<dbReference type="PANTHER" id="PTHR32319">
    <property type="entry name" value="BACTERIAL HEMOLYSIN-LIKE PROTEIN"/>
    <property type="match status" value="1"/>
</dbReference>